<feature type="compositionally biased region" description="Basic and acidic residues" evidence="1">
    <location>
        <begin position="21"/>
        <end position="60"/>
    </location>
</feature>
<evidence type="ECO:0000313" key="2">
    <source>
        <dbReference type="EMBL" id="QDP94667.1"/>
    </source>
</evidence>
<keyword evidence="3" id="KW-1185">Reference proteome</keyword>
<dbReference type="Pfam" id="PF17227">
    <property type="entry name" value="DUF5302"/>
    <property type="match status" value="1"/>
</dbReference>
<dbReference type="Proteomes" id="UP000319263">
    <property type="component" value="Chromosome"/>
</dbReference>
<proteinExistence type="predicted"/>
<name>A0A516PU11_9ACTN</name>
<dbReference type="KEGG" id="mik:FOE78_00915"/>
<protein>
    <recommendedName>
        <fullName evidence="4">DUF5302 domain-containing protein</fullName>
    </recommendedName>
</protein>
<evidence type="ECO:0000256" key="1">
    <source>
        <dbReference type="SAM" id="MobiDB-lite"/>
    </source>
</evidence>
<feature type="region of interest" description="Disordered" evidence="1">
    <location>
        <begin position="1"/>
        <end position="67"/>
    </location>
</feature>
<feature type="compositionally biased region" description="Polar residues" evidence="1">
    <location>
        <begin position="1"/>
        <end position="20"/>
    </location>
</feature>
<organism evidence="2 3">
    <name type="scientific">Microlunatus elymi</name>
    <dbReference type="NCBI Taxonomy" id="2596828"/>
    <lineage>
        <taxon>Bacteria</taxon>
        <taxon>Bacillati</taxon>
        <taxon>Actinomycetota</taxon>
        <taxon>Actinomycetes</taxon>
        <taxon>Propionibacteriales</taxon>
        <taxon>Propionibacteriaceae</taxon>
        <taxon>Microlunatus</taxon>
    </lineage>
</organism>
<dbReference type="AlphaFoldDB" id="A0A516PU11"/>
<sequence length="67" mass="7459">MTSDNDNTAQNSNGQESAQEATKRRFREALEAKQGRNGTDHVDSDPHPTEHAHGPVDAKRTFRRKTG</sequence>
<evidence type="ECO:0008006" key="4">
    <source>
        <dbReference type="Google" id="ProtNLM"/>
    </source>
</evidence>
<dbReference type="RefSeq" id="WP_143984656.1">
    <property type="nucleotide sequence ID" value="NZ_CP041692.1"/>
</dbReference>
<dbReference type="EMBL" id="CP041692">
    <property type="protein sequence ID" value="QDP94667.1"/>
    <property type="molecule type" value="Genomic_DNA"/>
</dbReference>
<dbReference type="OrthoDB" id="4319558at2"/>
<reference evidence="2 3" key="1">
    <citation type="submission" date="2019-07" db="EMBL/GenBank/DDBJ databases">
        <title>Microlunatus dokdonensis sp. nov. isolated from the rhizospheric soil of the wild plant Elymus tsukushiensis.</title>
        <authorList>
            <person name="Ghim S.-Y."/>
            <person name="Hwang Y.-J."/>
            <person name="Son J.-S."/>
            <person name="Shin J.-H."/>
        </authorList>
    </citation>
    <scope>NUCLEOTIDE SEQUENCE [LARGE SCALE GENOMIC DNA]</scope>
    <source>
        <strain evidence="2 3">KUDC0627</strain>
    </source>
</reference>
<gene>
    <name evidence="2" type="ORF">FOE78_00915</name>
</gene>
<evidence type="ECO:0000313" key="3">
    <source>
        <dbReference type="Proteomes" id="UP000319263"/>
    </source>
</evidence>
<accession>A0A516PU11</accession>
<dbReference type="InterPro" id="IPR035172">
    <property type="entry name" value="DUF5302"/>
</dbReference>